<dbReference type="InterPro" id="IPR033851">
    <property type="entry name" value="M3A_MIP"/>
</dbReference>
<dbReference type="Gene3D" id="1.10.1370.10">
    <property type="entry name" value="Neurolysin, domain 3"/>
    <property type="match status" value="1"/>
</dbReference>
<dbReference type="CDD" id="cd06457">
    <property type="entry name" value="M3A_MIP"/>
    <property type="match status" value="1"/>
</dbReference>
<evidence type="ECO:0000256" key="7">
    <source>
        <dbReference type="ARBA" id="ARBA00022946"/>
    </source>
</evidence>
<dbReference type="GO" id="GO:0004222">
    <property type="term" value="F:metalloendopeptidase activity"/>
    <property type="evidence" value="ECO:0007669"/>
    <property type="project" value="InterPro"/>
</dbReference>
<reference evidence="12 13" key="1">
    <citation type="submission" date="2017-12" db="EMBL/GenBank/DDBJ databases">
        <title>Hemimetabolous genomes reveal molecular basis of termite eusociality.</title>
        <authorList>
            <person name="Harrison M.C."/>
            <person name="Jongepier E."/>
            <person name="Robertson H.M."/>
            <person name="Arning N."/>
            <person name="Bitard-Feildel T."/>
            <person name="Chao H."/>
            <person name="Childers C.P."/>
            <person name="Dinh H."/>
            <person name="Doddapaneni H."/>
            <person name="Dugan S."/>
            <person name="Gowin J."/>
            <person name="Greiner C."/>
            <person name="Han Y."/>
            <person name="Hu H."/>
            <person name="Hughes D.S.T."/>
            <person name="Huylmans A.-K."/>
            <person name="Kemena C."/>
            <person name="Kremer L.P.M."/>
            <person name="Lee S.L."/>
            <person name="Lopez-Ezquerra A."/>
            <person name="Mallet L."/>
            <person name="Monroy-Kuhn J.M."/>
            <person name="Moser A."/>
            <person name="Murali S.C."/>
            <person name="Muzny D.M."/>
            <person name="Otani S."/>
            <person name="Piulachs M.-D."/>
            <person name="Poelchau M."/>
            <person name="Qu J."/>
            <person name="Schaub F."/>
            <person name="Wada-Katsumata A."/>
            <person name="Worley K.C."/>
            <person name="Xie Q."/>
            <person name="Ylla G."/>
            <person name="Poulsen M."/>
            <person name="Gibbs R.A."/>
            <person name="Schal C."/>
            <person name="Richards S."/>
            <person name="Belles X."/>
            <person name="Korb J."/>
            <person name="Bornberg-Bauer E."/>
        </authorList>
    </citation>
    <scope>NUCLEOTIDE SEQUENCE [LARGE SCALE GENOMIC DNA]</scope>
    <source>
        <tissue evidence="12">Whole body</tissue>
    </source>
</reference>
<keyword evidence="6 10" id="KW-0862">Zinc</keyword>
<dbReference type="InterPro" id="IPR024079">
    <property type="entry name" value="MetalloPept_cat_dom_sf"/>
</dbReference>
<dbReference type="OrthoDB" id="17530at2759"/>
<dbReference type="GO" id="GO:0046872">
    <property type="term" value="F:metal ion binding"/>
    <property type="evidence" value="ECO:0007669"/>
    <property type="project" value="UniProtKB-UniRule"/>
</dbReference>
<evidence type="ECO:0000259" key="11">
    <source>
        <dbReference type="Pfam" id="PF01432"/>
    </source>
</evidence>
<dbReference type="EMBL" id="NEVH01016292">
    <property type="protein sequence ID" value="PNF26131.1"/>
    <property type="molecule type" value="Genomic_DNA"/>
</dbReference>
<evidence type="ECO:0000256" key="2">
    <source>
        <dbReference type="ARBA" id="ARBA00006040"/>
    </source>
</evidence>
<organism evidence="12 13">
    <name type="scientific">Cryptotermes secundus</name>
    <dbReference type="NCBI Taxonomy" id="105785"/>
    <lineage>
        <taxon>Eukaryota</taxon>
        <taxon>Metazoa</taxon>
        <taxon>Ecdysozoa</taxon>
        <taxon>Arthropoda</taxon>
        <taxon>Hexapoda</taxon>
        <taxon>Insecta</taxon>
        <taxon>Pterygota</taxon>
        <taxon>Neoptera</taxon>
        <taxon>Polyneoptera</taxon>
        <taxon>Dictyoptera</taxon>
        <taxon>Blattodea</taxon>
        <taxon>Blattoidea</taxon>
        <taxon>Termitoidae</taxon>
        <taxon>Kalotermitidae</taxon>
        <taxon>Cryptotermitinae</taxon>
        <taxon>Cryptotermes</taxon>
    </lineage>
</organism>
<keyword evidence="8 10" id="KW-0482">Metalloprotease</keyword>
<evidence type="ECO:0000256" key="3">
    <source>
        <dbReference type="ARBA" id="ARBA00022670"/>
    </source>
</evidence>
<name>A0A2J7QC24_9NEOP</name>
<feature type="domain" description="Peptidase M3A/M3B catalytic" evidence="11">
    <location>
        <begin position="250"/>
        <end position="692"/>
    </location>
</feature>
<evidence type="ECO:0000256" key="6">
    <source>
        <dbReference type="ARBA" id="ARBA00022833"/>
    </source>
</evidence>
<dbReference type="GO" id="GO:0005739">
    <property type="term" value="C:mitochondrion"/>
    <property type="evidence" value="ECO:0007669"/>
    <property type="project" value="UniProtKB-SubCell"/>
</dbReference>
<keyword evidence="13" id="KW-1185">Reference proteome</keyword>
<comment type="similarity">
    <text evidence="2 10">Belongs to the peptidase M3 family.</text>
</comment>
<gene>
    <name evidence="12" type="ORF">B7P43_G04458</name>
</gene>
<evidence type="ECO:0000313" key="12">
    <source>
        <dbReference type="EMBL" id="PNF26131.1"/>
    </source>
</evidence>
<dbReference type="PANTHER" id="PTHR11804">
    <property type="entry name" value="PROTEASE M3 THIMET OLIGOPEPTIDASE-RELATED"/>
    <property type="match status" value="1"/>
</dbReference>
<dbReference type="GO" id="GO:0006627">
    <property type="term" value="P:protein processing involved in protein targeting to mitochondrion"/>
    <property type="evidence" value="ECO:0007669"/>
    <property type="project" value="TreeGrafter"/>
</dbReference>
<evidence type="ECO:0000256" key="8">
    <source>
        <dbReference type="ARBA" id="ARBA00023049"/>
    </source>
</evidence>
<dbReference type="InterPro" id="IPR024077">
    <property type="entry name" value="Neurolysin/TOP_dom2"/>
</dbReference>
<keyword evidence="7" id="KW-0809">Transit peptide</keyword>
<sequence>MLSIYSMIVISRRTRNSVLVYSKLKLLITASVSTWSPLATAFNTRPGRKLNLSLIKDDAGLFGVPELRSHDGFYAMRERTVWETEKLISEACGPDRTRKMVEIFDELSDTLCKVADLAEFVRIAHPQAAHSQAAEDACVSISGIVERLNTHQELYCALRAIVDGGDKFPMSSLDQHVAQLFLFDFEQSGIHLPETERKRVVALNDSILQVGQRFIAGAVSPRAIPRDSLPQNLRQFFSVDGDQVLVTGLYADSPNAMVREAAYRIYLHPDKHQEYLLSEMLSSRHELAQLCGFPTFSHRALKASTAETPDTVNQFLDIMTQRLHKRAAVDFDVMKKLKAATNTGSTEEDLAPWDTPYYTHKVKRDWLQVGSTEFSPYFSLGTCMEGLNILTNSLYNISLISDELAPGEVWAPDVYKLAVFHEREGLLGHIYCDFYERPGKPNQDCHFTIRGGKELPDGSYQNPVVVLMLNLPTPCWSNPSLLTPSMVDNLFHEMGHAMHSMLARTRYQHVTGTRCSTDFAEVPSVLMEYFAADPRVVRTFAKHFQTQECMPEEMLVRLCASKHLFAASEMQVQVFYSALDQRYHGSHPLEGSTTSVLAELQKQYYGIPYVPNTAWQLRFSHLVGYGAKYYAYLLSRAVAAWIWQTYFEADPLNSFSGERYRQECLAHGGGKPARELVADFLGREVTPENLANSLINEIDSKNEHINRIRQ</sequence>
<keyword evidence="5 10" id="KW-0378">Hydrolase</keyword>
<comment type="caution">
    <text evidence="12">The sequence shown here is derived from an EMBL/GenBank/DDBJ whole genome shotgun (WGS) entry which is preliminary data.</text>
</comment>
<keyword evidence="3 10" id="KW-0645">Protease</keyword>
<dbReference type="PANTHER" id="PTHR11804:SF79">
    <property type="entry name" value="MITOCHONDRIAL INTERMEDIATE PEPTIDASE"/>
    <property type="match status" value="1"/>
</dbReference>
<keyword evidence="9" id="KW-0496">Mitochondrion</keyword>
<dbReference type="SUPFAM" id="SSF55486">
    <property type="entry name" value="Metalloproteases ('zincins'), catalytic domain"/>
    <property type="match status" value="1"/>
</dbReference>
<dbReference type="FunCoup" id="A0A2J7QC24">
    <property type="interactions" value="1329"/>
</dbReference>
<protein>
    <submittedName>
        <fullName evidence="12">Mitochondrial intermediate peptidase</fullName>
    </submittedName>
</protein>
<dbReference type="Pfam" id="PF01432">
    <property type="entry name" value="Peptidase_M3"/>
    <property type="match status" value="1"/>
</dbReference>
<accession>A0A2J7QC24</accession>
<dbReference type="InterPro" id="IPR001567">
    <property type="entry name" value="Pept_M3A_M3B_dom"/>
</dbReference>
<dbReference type="AlphaFoldDB" id="A0A2J7QC24"/>
<proteinExistence type="inferred from homology"/>
<dbReference type="Proteomes" id="UP000235965">
    <property type="component" value="Unassembled WGS sequence"/>
</dbReference>
<dbReference type="STRING" id="105785.A0A2J7QC24"/>
<dbReference type="GO" id="GO:0006518">
    <property type="term" value="P:peptide metabolic process"/>
    <property type="evidence" value="ECO:0007669"/>
    <property type="project" value="TreeGrafter"/>
</dbReference>
<keyword evidence="4 10" id="KW-0479">Metal-binding</keyword>
<dbReference type="Gene3D" id="3.40.390.10">
    <property type="entry name" value="Collagenase (Catalytic Domain)"/>
    <property type="match status" value="1"/>
</dbReference>
<evidence type="ECO:0000256" key="9">
    <source>
        <dbReference type="ARBA" id="ARBA00023128"/>
    </source>
</evidence>
<evidence type="ECO:0000256" key="10">
    <source>
        <dbReference type="RuleBase" id="RU003435"/>
    </source>
</evidence>
<evidence type="ECO:0000256" key="5">
    <source>
        <dbReference type="ARBA" id="ARBA00022801"/>
    </source>
</evidence>
<evidence type="ECO:0000256" key="4">
    <source>
        <dbReference type="ARBA" id="ARBA00022723"/>
    </source>
</evidence>
<evidence type="ECO:0000313" key="13">
    <source>
        <dbReference type="Proteomes" id="UP000235965"/>
    </source>
</evidence>
<comment type="subcellular location">
    <subcellularLocation>
        <location evidence="1">Mitochondrion</location>
    </subcellularLocation>
</comment>
<dbReference type="InterPro" id="IPR045090">
    <property type="entry name" value="Pept_M3A_M3B"/>
</dbReference>
<dbReference type="FunFam" id="3.40.390.10:FF:000013">
    <property type="entry name" value="Mitochondrial intermediate peptidase"/>
    <property type="match status" value="1"/>
</dbReference>
<comment type="cofactor">
    <cofactor evidence="10">
        <name>Zn(2+)</name>
        <dbReference type="ChEBI" id="CHEBI:29105"/>
    </cofactor>
    <text evidence="10">Binds 1 zinc ion.</text>
</comment>
<dbReference type="InParanoid" id="A0A2J7QC24"/>
<evidence type="ECO:0000256" key="1">
    <source>
        <dbReference type="ARBA" id="ARBA00004173"/>
    </source>
</evidence>